<dbReference type="InterPro" id="IPR052062">
    <property type="entry name" value="Murein_DD/LD_carboxypeptidase"/>
</dbReference>
<feature type="domain" description="NlpC/P60" evidence="6">
    <location>
        <begin position="1"/>
        <end position="72"/>
    </location>
</feature>
<protein>
    <recommendedName>
        <fullName evidence="6">NlpC/P60 domain-containing protein</fullName>
    </recommendedName>
</protein>
<evidence type="ECO:0000256" key="4">
    <source>
        <dbReference type="ARBA" id="ARBA00022801"/>
    </source>
</evidence>
<accession>A0A5S9MI09</accession>
<evidence type="ECO:0000259" key="6">
    <source>
        <dbReference type="PROSITE" id="PS51935"/>
    </source>
</evidence>
<dbReference type="PROSITE" id="PS51935">
    <property type="entry name" value="NLPC_P60"/>
    <property type="match status" value="1"/>
</dbReference>
<keyword evidence="2" id="KW-0645">Protease</keyword>
<dbReference type="PANTHER" id="PTHR47360">
    <property type="entry name" value="MUREIN DD-ENDOPEPTIDASE MEPS/MUREIN LD-CARBOXYPEPTIDASE"/>
    <property type="match status" value="1"/>
</dbReference>
<dbReference type="Pfam" id="PF00877">
    <property type="entry name" value="NLPC_P60"/>
    <property type="match status" value="1"/>
</dbReference>
<comment type="similarity">
    <text evidence="1">Belongs to the peptidase C40 family.</text>
</comment>
<evidence type="ECO:0000256" key="1">
    <source>
        <dbReference type="ARBA" id="ARBA00007074"/>
    </source>
</evidence>
<keyword evidence="5" id="KW-0788">Thiol protease</keyword>
<proteinExistence type="inferred from homology"/>
<dbReference type="InterPro" id="IPR000064">
    <property type="entry name" value="NLP_P60_dom"/>
</dbReference>
<dbReference type="GO" id="GO:0006508">
    <property type="term" value="P:proteolysis"/>
    <property type="evidence" value="ECO:0007669"/>
    <property type="project" value="UniProtKB-KW"/>
</dbReference>
<evidence type="ECO:0000313" key="7">
    <source>
        <dbReference type="EMBL" id="BBP92743.1"/>
    </source>
</evidence>
<dbReference type="SUPFAM" id="SSF54001">
    <property type="entry name" value="Cysteine proteinases"/>
    <property type="match status" value="1"/>
</dbReference>
<evidence type="ECO:0000256" key="5">
    <source>
        <dbReference type="ARBA" id="ARBA00022807"/>
    </source>
</evidence>
<keyword evidence="3" id="KW-0732">Signal</keyword>
<sequence length="90" mass="10190">MHQVKLKAGTPVKRSELQPGDLVFFSGTSLMPAIYAGSNQVIHVTVSNGVVLTNMKTSTYWKDKYETAVRIKKKKKPDQYYRTSALLSRR</sequence>
<dbReference type="PANTHER" id="PTHR47360:SF1">
    <property type="entry name" value="ENDOPEPTIDASE NLPC-RELATED"/>
    <property type="match status" value="1"/>
</dbReference>
<name>A0A5S9MI09_BACIA</name>
<dbReference type="Gene3D" id="3.90.1720.10">
    <property type="entry name" value="endopeptidase domain like (from Nostoc punctiforme)"/>
    <property type="match status" value="1"/>
</dbReference>
<gene>
    <name evidence="7" type="ORF">BsIDN1_63610</name>
</gene>
<evidence type="ECO:0000256" key="3">
    <source>
        <dbReference type="ARBA" id="ARBA00022729"/>
    </source>
</evidence>
<dbReference type="GO" id="GO:0008234">
    <property type="term" value="F:cysteine-type peptidase activity"/>
    <property type="evidence" value="ECO:0007669"/>
    <property type="project" value="UniProtKB-KW"/>
</dbReference>
<dbReference type="EMBL" id="AP021906">
    <property type="protein sequence ID" value="BBP92743.1"/>
    <property type="molecule type" value="Genomic_DNA"/>
</dbReference>
<reference evidence="7 8" key="1">
    <citation type="submission" date="2019-12" db="EMBL/GenBank/DDBJ databases">
        <title>Full genome sequence of a Bacillus safensis strain isolated from commercially available natto in Indonesia.</title>
        <authorList>
            <person name="Yoshida M."/>
            <person name="Uomi M."/>
            <person name="Waturangi D."/>
            <person name="Ekaputri J.J."/>
            <person name="Setiamarga D.H.E."/>
        </authorList>
    </citation>
    <scope>NUCLEOTIDE SEQUENCE [LARGE SCALE GENOMIC DNA]</scope>
    <source>
        <strain evidence="7 8">IDN1</strain>
    </source>
</reference>
<dbReference type="InterPro" id="IPR038765">
    <property type="entry name" value="Papain-like_cys_pep_sf"/>
</dbReference>
<dbReference type="AlphaFoldDB" id="A0A5S9MI09"/>
<organism evidence="7 8">
    <name type="scientific">Bacillus safensis</name>
    <dbReference type="NCBI Taxonomy" id="561879"/>
    <lineage>
        <taxon>Bacteria</taxon>
        <taxon>Bacillati</taxon>
        <taxon>Bacillota</taxon>
        <taxon>Bacilli</taxon>
        <taxon>Bacillales</taxon>
        <taxon>Bacillaceae</taxon>
        <taxon>Bacillus</taxon>
    </lineage>
</organism>
<dbReference type="Proteomes" id="UP000464658">
    <property type="component" value="Chromosome"/>
</dbReference>
<evidence type="ECO:0000313" key="8">
    <source>
        <dbReference type="Proteomes" id="UP000464658"/>
    </source>
</evidence>
<evidence type="ECO:0000256" key="2">
    <source>
        <dbReference type="ARBA" id="ARBA00022670"/>
    </source>
</evidence>
<keyword evidence="4" id="KW-0378">Hydrolase</keyword>